<dbReference type="GeneID" id="25329616"/>
<dbReference type="HOGENOM" id="CLU_3143055_0_0_1"/>
<keyword evidence="2" id="KW-1185">Reference proteome</keyword>
<name>A0A0D2EBL2_9EURO</name>
<evidence type="ECO:0000313" key="1">
    <source>
        <dbReference type="EMBL" id="KIW52035.1"/>
    </source>
</evidence>
<proteinExistence type="predicted"/>
<evidence type="ECO:0008006" key="3">
    <source>
        <dbReference type="Google" id="ProtNLM"/>
    </source>
</evidence>
<reference evidence="1 2" key="1">
    <citation type="submission" date="2015-01" db="EMBL/GenBank/DDBJ databases">
        <title>The Genome Sequence of Exophiala xenobiotica CBS118157.</title>
        <authorList>
            <consortium name="The Broad Institute Genomics Platform"/>
            <person name="Cuomo C."/>
            <person name="de Hoog S."/>
            <person name="Gorbushina A."/>
            <person name="Stielow B."/>
            <person name="Teixiera M."/>
            <person name="Abouelleil A."/>
            <person name="Chapman S.B."/>
            <person name="Priest M."/>
            <person name="Young S.K."/>
            <person name="Wortman J."/>
            <person name="Nusbaum C."/>
            <person name="Birren B."/>
        </authorList>
    </citation>
    <scope>NUCLEOTIDE SEQUENCE [LARGE SCALE GENOMIC DNA]</scope>
    <source>
        <strain evidence="1 2">CBS 118157</strain>
    </source>
</reference>
<protein>
    <recommendedName>
        <fullName evidence="3">Alcohol dehydrogenase-like C-terminal domain-containing protein</fullName>
    </recommendedName>
</protein>
<dbReference type="Proteomes" id="UP000054342">
    <property type="component" value="Unassembled WGS sequence"/>
</dbReference>
<organism evidence="1 2">
    <name type="scientific">Exophiala xenobiotica</name>
    <dbReference type="NCBI Taxonomy" id="348802"/>
    <lineage>
        <taxon>Eukaryota</taxon>
        <taxon>Fungi</taxon>
        <taxon>Dikarya</taxon>
        <taxon>Ascomycota</taxon>
        <taxon>Pezizomycotina</taxon>
        <taxon>Eurotiomycetes</taxon>
        <taxon>Chaetothyriomycetidae</taxon>
        <taxon>Chaetothyriales</taxon>
        <taxon>Herpotrichiellaceae</taxon>
        <taxon>Exophiala</taxon>
    </lineage>
</organism>
<dbReference type="EMBL" id="KN847321">
    <property type="protein sequence ID" value="KIW52035.1"/>
    <property type="molecule type" value="Genomic_DNA"/>
</dbReference>
<dbReference type="AlphaFoldDB" id="A0A0D2EBL2"/>
<sequence length="49" mass="5482">MKDVDEALVFIARDLMHPVLTKGTLGDVDKYARRILEAEQAGRVVLKVT</sequence>
<accession>A0A0D2EBL2</accession>
<gene>
    <name evidence="1" type="ORF">PV05_07708</name>
</gene>
<dbReference type="OrthoDB" id="1879366at2759"/>
<dbReference type="RefSeq" id="XP_013312619.1">
    <property type="nucleotide sequence ID" value="XM_013457165.1"/>
</dbReference>
<evidence type="ECO:0000313" key="2">
    <source>
        <dbReference type="Proteomes" id="UP000054342"/>
    </source>
</evidence>